<keyword evidence="2" id="KW-0862">Zinc</keyword>
<dbReference type="EMBL" id="ML977140">
    <property type="protein sequence ID" value="KAF1991182.1"/>
    <property type="molecule type" value="Genomic_DNA"/>
</dbReference>
<evidence type="ECO:0000259" key="7">
    <source>
        <dbReference type="PROSITE" id="PS50048"/>
    </source>
</evidence>
<name>A0A6G1HDQ4_9PEZI</name>
<dbReference type="PROSITE" id="PS50048">
    <property type="entry name" value="ZN2_CY6_FUNGAL_2"/>
    <property type="match status" value="1"/>
</dbReference>
<dbReference type="PROSITE" id="PS00463">
    <property type="entry name" value="ZN2_CY6_FUNGAL_1"/>
    <property type="match status" value="1"/>
</dbReference>
<reference evidence="8" key="1">
    <citation type="journal article" date="2020" name="Stud. Mycol.">
        <title>101 Dothideomycetes genomes: a test case for predicting lifestyles and emergence of pathogens.</title>
        <authorList>
            <person name="Haridas S."/>
            <person name="Albert R."/>
            <person name="Binder M."/>
            <person name="Bloem J."/>
            <person name="Labutti K."/>
            <person name="Salamov A."/>
            <person name="Andreopoulos B."/>
            <person name="Baker S."/>
            <person name="Barry K."/>
            <person name="Bills G."/>
            <person name="Bluhm B."/>
            <person name="Cannon C."/>
            <person name="Castanera R."/>
            <person name="Culley D."/>
            <person name="Daum C."/>
            <person name="Ezra D."/>
            <person name="Gonzalez J."/>
            <person name="Henrissat B."/>
            <person name="Kuo A."/>
            <person name="Liang C."/>
            <person name="Lipzen A."/>
            <person name="Lutzoni F."/>
            <person name="Magnuson J."/>
            <person name="Mondo S."/>
            <person name="Nolan M."/>
            <person name="Ohm R."/>
            <person name="Pangilinan J."/>
            <person name="Park H.-J."/>
            <person name="Ramirez L."/>
            <person name="Alfaro M."/>
            <person name="Sun H."/>
            <person name="Tritt A."/>
            <person name="Yoshinaga Y."/>
            <person name="Zwiers L.-H."/>
            <person name="Turgeon B."/>
            <person name="Goodwin S."/>
            <person name="Spatafora J."/>
            <person name="Crous P."/>
            <person name="Grigoriev I."/>
        </authorList>
    </citation>
    <scope>NUCLEOTIDE SEQUENCE</scope>
    <source>
        <strain evidence="8">CBS 113979</strain>
    </source>
</reference>
<dbReference type="SUPFAM" id="SSF57701">
    <property type="entry name" value="Zn2/Cys6 DNA-binding domain"/>
    <property type="match status" value="1"/>
</dbReference>
<evidence type="ECO:0000313" key="8">
    <source>
        <dbReference type="EMBL" id="KAF1991182.1"/>
    </source>
</evidence>
<sequence length="431" mass="47702">MAKSLVARKGNIECKTKVKTGCATCRIRKIKCDENKPFCQKCVKTGRTCDGYEPPFRLFTIPDVKRLPTGSIESDGGLQSVRPTLMEIDPQHVDLLNRYFSTKTLFDVKLGCGEEASQVLQASMTDTPIRHAISSLKALREDLETSGDDPASMAQHSPNYHYGLQQYSMALRGLVSSLSYSSPDYSILKSALLCCQVLISIEQVRKNYAAMAQHIIRGFGIMHEYRARPYLSTADTLVPAYHSQIPFLDVFIIKLFAAPCKFADAPATTDENGSSLSPCPISPRQETVEARHLRTIAPDMRTQLTRIATSTIEFLDKVSRVETLNIALRLLSEKVALLDSLESWLSNLELIQTGTGAPGAEPLSVSFLRLFHLILKIVLLGALDSSPDLDAQLQTENDRLQRVADSVGDRVKTYVTCRGTRTGRVDRSPVC</sequence>
<dbReference type="CDD" id="cd00067">
    <property type="entry name" value="GAL4"/>
    <property type="match status" value="1"/>
</dbReference>
<keyword evidence="6" id="KW-0539">Nucleus</keyword>
<dbReference type="PANTHER" id="PTHR36206">
    <property type="entry name" value="ASPERCRYPTIN BIOSYNTHESIS CLUSTER-SPECIFIC TRANSCRIPTION REGULATOR ATNN-RELATED"/>
    <property type="match status" value="1"/>
</dbReference>
<gene>
    <name evidence="8" type="ORF">K402DRAFT_400649</name>
</gene>
<dbReference type="GO" id="GO:0003677">
    <property type="term" value="F:DNA binding"/>
    <property type="evidence" value="ECO:0007669"/>
    <property type="project" value="UniProtKB-KW"/>
</dbReference>
<dbReference type="Pfam" id="PF00172">
    <property type="entry name" value="Zn_clus"/>
    <property type="match status" value="1"/>
</dbReference>
<protein>
    <recommendedName>
        <fullName evidence="7">Zn(2)-C6 fungal-type domain-containing protein</fullName>
    </recommendedName>
</protein>
<dbReference type="AlphaFoldDB" id="A0A6G1HDQ4"/>
<evidence type="ECO:0000256" key="3">
    <source>
        <dbReference type="ARBA" id="ARBA00023015"/>
    </source>
</evidence>
<accession>A0A6G1HDQ4</accession>
<evidence type="ECO:0000256" key="2">
    <source>
        <dbReference type="ARBA" id="ARBA00022833"/>
    </source>
</evidence>
<evidence type="ECO:0000256" key="5">
    <source>
        <dbReference type="ARBA" id="ARBA00023163"/>
    </source>
</evidence>
<feature type="domain" description="Zn(2)-C6 fungal-type" evidence="7">
    <location>
        <begin position="21"/>
        <end position="49"/>
    </location>
</feature>
<dbReference type="Proteomes" id="UP000800041">
    <property type="component" value="Unassembled WGS sequence"/>
</dbReference>
<evidence type="ECO:0000256" key="4">
    <source>
        <dbReference type="ARBA" id="ARBA00023125"/>
    </source>
</evidence>
<dbReference type="OrthoDB" id="3172332at2759"/>
<dbReference type="InterPro" id="IPR001138">
    <property type="entry name" value="Zn2Cys6_DnaBD"/>
</dbReference>
<dbReference type="Gene3D" id="4.10.240.10">
    <property type="entry name" value="Zn(2)-C6 fungal-type DNA-binding domain"/>
    <property type="match status" value="1"/>
</dbReference>
<organism evidence="8 9">
    <name type="scientific">Aulographum hederae CBS 113979</name>
    <dbReference type="NCBI Taxonomy" id="1176131"/>
    <lineage>
        <taxon>Eukaryota</taxon>
        <taxon>Fungi</taxon>
        <taxon>Dikarya</taxon>
        <taxon>Ascomycota</taxon>
        <taxon>Pezizomycotina</taxon>
        <taxon>Dothideomycetes</taxon>
        <taxon>Pleosporomycetidae</taxon>
        <taxon>Aulographales</taxon>
        <taxon>Aulographaceae</taxon>
    </lineage>
</organism>
<dbReference type="GO" id="GO:0000981">
    <property type="term" value="F:DNA-binding transcription factor activity, RNA polymerase II-specific"/>
    <property type="evidence" value="ECO:0007669"/>
    <property type="project" value="InterPro"/>
</dbReference>
<keyword evidence="4" id="KW-0238">DNA-binding</keyword>
<proteinExistence type="predicted"/>
<evidence type="ECO:0000256" key="1">
    <source>
        <dbReference type="ARBA" id="ARBA00022723"/>
    </source>
</evidence>
<dbReference type="InterPro" id="IPR052360">
    <property type="entry name" value="Transcr_Regulatory_Proteins"/>
</dbReference>
<dbReference type="GO" id="GO:0008270">
    <property type="term" value="F:zinc ion binding"/>
    <property type="evidence" value="ECO:0007669"/>
    <property type="project" value="InterPro"/>
</dbReference>
<dbReference type="InterPro" id="IPR036864">
    <property type="entry name" value="Zn2-C6_fun-type_DNA-bd_sf"/>
</dbReference>
<dbReference type="PANTHER" id="PTHR36206:SF12">
    <property type="entry name" value="ASPERCRYPTIN BIOSYNTHESIS CLUSTER-SPECIFIC TRANSCRIPTION REGULATOR ATNN-RELATED"/>
    <property type="match status" value="1"/>
</dbReference>
<keyword evidence="5" id="KW-0804">Transcription</keyword>
<keyword evidence="3" id="KW-0805">Transcription regulation</keyword>
<dbReference type="SMART" id="SM00066">
    <property type="entry name" value="GAL4"/>
    <property type="match status" value="1"/>
</dbReference>
<evidence type="ECO:0000256" key="6">
    <source>
        <dbReference type="ARBA" id="ARBA00023242"/>
    </source>
</evidence>
<keyword evidence="9" id="KW-1185">Reference proteome</keyword>
<keyword evidence="1" id="KW-0479">Metal-binding</keyword>
<evidence type="ECO:0000313" key="9">
    <source>
        <dbReference type="Proteomes" id="UP000800041"/>
    </source>
</evidence>